<evidence type="ECO:0000256" key="3">
    <source>
        <dbReference type="ARBA" id="ARBA00022801"/>
    </source>
</evidence>
<dbReference type="EC" id="3.1.3.48" evidence="2"/>
<dbReference type="InterPro" id="IPR016667">
    <property type="entry name" value="Caps_polysacc_synth_CpsB/CapC"/>
</dbReference>
<evidence type="ECO:0000256" key="4">
    <source>
        <dbReference type="ARBA" id="ARBA00051722"/>
    </source>
</evidence>
<dbReference type="GO" id="GO:0030145">
    <property type="term" value="F:manganese ion binding"/>
    <property type="evidence" value="ECO:0007669"/>
    <property type="project" value="InterPro"/>
</dbReference>
<dbReference type="InterPro" id="IPR016195">
    <property type="entry name" value="Pol/histidinol_Pase-like"/>
</dbReference>
<dbReference type="PANTHER" id="PTHR39181:SF1">
    <property type="entry name" value="TYROSINE-PROTEIN PHOSPHATASE YWQE"/>
    <property type="match status" value="1"/>
</dbReference>
<dbReference type="SUPFAM" id="SSF89550">
    <property type="entry name" value="PHP domain-like"/>
    <property type="match status" value="1"/>
</dbReference>
<sequence length="227" mass="26150">MKDSGFFQGFIDWHCHLLPGVDDGVQTMEESLQILSFYEQLGVSEVWLTPHIMEDIPNTTEGLKERFAKLNAAYQGNITLLLAAENMLDNLFEERLAKNDLLPLGKDGKHLLVETSYFNPPMGLNNILLRIKSKGYVPILAHPERYVYMDEDDYKHLKSIGVRLQANLPSLLNTYGTDARRKVEWMIREHLIDMWGTDTHHFHAISQLVMEKQLKQSIAITLKSNRK</sequence>
<evidence type="ECO:0000313" key="6">
    <source>
        <dbReference type="Proteomes" id="UP001060260"/>
    </source>
</evidence>
<dbReference type="PIRSF" id="PIRSF016557">
    <property type="entry name" value="Caps_synth_CpsB"/>
    <property type="match status" value="1"/>
</dbReference>
<name>A0AA94Y2Q2_9BACE</name>
<gene>
    <name evidence="5" type="ORF">NXW23_19000</name>
</gene>
<dbReference type="Proteomes" id="UP001060260">
    <property type="component" value="Chromosome"/>
</dbReference>
<proteinExistence type="inferred from homology"/>
<evidence type="ECO:0000313" key="5">
    <source>
        <dbReference type="EMBL" id="UVQ96366.1"/>
    </source>
</evidence>
<dbReference type="PANTHER" id="PTHR39181">
    <property type="entry name" value="TYROSINE-PROTEIN PHOSPHATASE YWQE"/>
    <property type="match status" value="1"/>
</dbReference>
<protein>
    <recommendedName>
        <fullName evidence="2">protein-tyrosine-phosphatase</fullName>
        <ecNumber evidence="2">3.1.3.48</ecNumber>
    </recommendedName>
</protein>
<dbReference type="GO" id="GO:0004725">
    <property type="term" value="F:protein tyrosine phosphatase activity"/>
    <property type="evidence" value="ECO:0007669"/>
    <property type="project" value="UniProtKB-EC"/>
</dbReference>
<dbReference type="Gene3D" id="3.20.20.140">
    <property type="entry name" value="Metal-dependent hydrolases"/>
    <property type="match status" value="1"/>
</dbReference>
<organism evidence="5 6">
    <name type="scientific">Bacteroides caccae</name>
    <dbReference type="NCBI Taxonomy" id="47678"/>
    <lineage>
        <taxon>Bacteria</taxon>
        <taxon>Pseudomonadati</taxon>
        <taxon>Bacteroidota</taxon>
        <taxon>Bacteroidia</taxon>
        <taxon>Bacteroidales</taxon>
        <taxon>Bacteroidaceae</taxon>
        <taxon>Bacteroides</taxon>
    </lineage>
</organism>
<keyword evidence="3" id="KW-0378">Hydrolase</keyword>
<evidence type="ECO:0000256" key="1">
    <source>
        <dbReference type="ARBA" id="ARBA00005750"/>
    </source>
</evidence>
<comment type="catalytic activity">
    <reaction evidence="4">
        <text>O-phospho-L-tyrosyl-[protein] + H2O = L-tyrosyl-[protein] + phosphate</text>
        <dbReference type="Rhea" id="RHEA:10684"/>
        <dbReference type="Rhea" id="RHEA-COMP:10136"/>
        <dbReference type="Rhea" id="RHEA-COMP:20101"/>
        <dbReference type="ChEBI" id="CHEBI:15377"/>
        <dbReference type="ChEBI" id="CHEBI:43474"/>
        <dbReference type="ChEBI" id="CHEBI:46858"/>
        <dbReference type="ChEBI" id="CHEBI:61978"/>
        <dbReference type="EC" id="3.1.3.48"/>
    </reaction>
</comment>
<accession>A0AA94Y2Q2</accession>
<comment type="similarity">
    <text evidence="1">Belongs to the metallo-dependent hydrolases superfamily. CpsB/CapC family.</text>
</comment>
<reference evidence="5" key="1">
    <citation type="submission" date="2022-08" db="EMBL/GenBank/DDBJ databases">
        <title>Genome Sequencing of Bacteroides fragilis Group Isolates with Nanopore Technology.</title>
        <authorList>
            <person name="Tisza M.J."/>
            <person name="Smith D."/>
            <person name="Dekker J.P."/>
        </authorList>
    </citation>
    <scope>NUCLEOTIDE SEQUENCE</scope>
    <source>
        <strain evidence="5">BFG-474</strain>
    </source>
</reference>
<evidence type="ECO:0000256" key="2">
    <source>
        <dbReference type="ARBA" id="ARBA00013064"/>
    </source>
</evidence>
<dbReference type="EMBL" id="CP103166">
    <property type="protein sequence ID" value="UVQ96366.1"/>
    <property type="molecule type" value="Genomic_DNA"/>
</dbReference>
<dbReference type="Pfam" id="PF19567">
    <property type="entry name" value="CpsB_CapC"/>
    <property type="match status" value="1"/>
</dbReference>
<dbReference type="AlphaFoldDB" id="A0AA94Y2Q2"/>